<evidence type="ECO:0000313" key="9">
    <source>
        <dbReference type="Proteomes" id="UP000535509"/>
    </source>
</evidence>
<evidence type="ECO:0000259" key="7">
    <source>
        <dbReference type="Pfam" id="PF24986"/>
    </source>
</evidence>
<organism evidence="8 9">
    <name type="scientific">Campylobacter fetus</name>
    <dbReference type="NCBI Taxonomy" id="196"/>
    <lineage>
        <taxon>Bacteria</taxon>
        <taxon>Pseudomonadati</taxon>
        <taxon>Campylobacterota</taxon>
        <taxon>Epsilonproteobacteria</taxon>
        <taxon>Campylobacterales</taxon>
        <taxon>Campylobacteraceae</taxon>
        <taxon>Campylobacter</taxon>
    </lineage>
</organism>
<dbReference type="InterPro" id="IPR009000">
    <property type="entry name" value="Transl_B-barrel_sf"/>
</dbReference>
<dbReference type="HAMAP" id="MF_00014">
    <property type="entry name" value="Ribosome_mat_RimM"/>
    <property type="match status" value="1"/>
</dbReference>
<dbReference type="InterPro" id="IPR002676">
    <property type="entry name" value="RimM_N"/>
</dbReference>
<comment type="similarity">
    <text evidence="5">Belongs to the RimM family.</text>
</comment>
<dbReference type="NCBIfam" id="TIGR02273">
    <property type="entry name" value="16S_RimM"/>
    <property type="match status" value="1"/>
</dbReference>
<protein>
    <recommendedName>
        <fullName evidence="5">Ribosome maturation factor RimM</fullName>
    </recommendedName>
</protein>
<dbReference type="PANTHER" id="PTHR33692">
    <property type="entry name" value="RIBOSOME MATURATION FACTOR RIMM"/>
    <property type="match status" value="1"/>
</dbReference>
<dbReference type="RefSeq" id="WP_002849602.1">
    <property type="nucleotide sequence ID" value="NZ_AACCWR020000029.1"/>
</dbReference>
<comment type="subcellular location">
    <subcellularLocation>
        <location evidence="5">Cytoplasm</location>
    </subcellularLocation>
</comment>
<sequence length="176" mass="20154">MKSDFVEVCILGKTVGLKGALKLHDRSDFPNQFKNGAKFYDINSKEFVIKSYDRNNNLVIFENYDSIDLAKTLVNYILYRSINDTIRDCKLAKDEFFYFDIIGCNVFEDKILLGEVIDILEVGAGFLFSIKTEGDLVKAGLNSNFYIPYNDNFTQNIDIKSKKIQVKNSLDILKNS</sequence>
<dbReference type="SUPFAM" id="SSF50447">
    <property type="entry name" value="Translation proteins"/>
    <property type="match status" value="1"/>
</dbReference>
<dbReference type="InterPro" id="IPR036976">
    <property type="entry name" value="RimM_N_sf"/>
</dbReference>
<evidence type="ECO:0000259" key="6">
    <source>
        <dbReference type="Pfam" id="PF01782"/>
    </source>
</evidence>
<dbReference type="InterPro" id="IPR011033">
    <property type="entry name" value="PRC_barrel-like_sf"/>
</dbReference>
<reference evidence="8 9" key="1">
    <citation type="submission" date="2018-06" db="EMBL/GenBank/DDBJ databases">
        <authorList>
            <consortium name="PulseNet: The National Subtyping Network for Foodborne Disease Surveillance"/>
            <person name="Tarr C.L."/>
            <person name="Trees E."/>
            <person name="Katz L.S."/>
            <person name="Carleton-Romer H.A."/>
            <person name="Stroika S."/>
            <person name="Kucerova Z."/>
            <person name="Roache K.F."/>
            <person name="Sabol A.L."/>
            <person name="Besser J."/>
            <person name="Gerner-Smidt P."/>
        </authorList>
    </citation>
    <scope>NUCLEOTIDE SEQUENCE [LARGE SCALE GENOMIC DNA]</scope>
    <source>
        <strain evidence="8 9">PNUSAC001503</strain>
    </source>
</reference>
<dbReference type="Proteomes" id="UP000535509">
    <property type="component" value="Unassembled WGS sequence"/>
</dbReference>
<comment type="subunit">
    <text evidence="5">Binds ribosomal protein uS19.</text>
</comment>
<dbReference type="GO" id="GO:0042274">
    <property type="term" value="P:ribosomal small subunit biogenesis"/>
    <property type="evidence" value="ECO:0007669"/>
    <property type="project" value="UniProtKB-UniRule"/>
</dbReference>
<gene>
    <name evidence="5" type="primary">rimM</name>
    <name evidence="8" type="ORF">CX802_07290</name>
</gene>
<keyword evidence="1 5" id="KW-0963">Cytoplasm</keyword>
<dbReference type="AlphaFoldDB" id="A0A5L8KR18"/>
<comment type="domain">
    <text evidence="5">The PRC barrel domain binds ribosomal protein uS19.</text>
</comment>
<comment type="caution">
    <text evidence="8">The sequence shown here is derived from an EMBL/GenBank/DDBJ whole genome shotgun (WGS) entry which is preliminary data.</text>
</comment>
<dbReference type="GO" id="GO:0005840">
    <property type="term" value="C:ribosome"/>
    <property type="evidence" value="ECO:0007669"/>
    <property type="project" value="InterPro"/>
</dbReference>
<dbReference type="SUPFAM" id="SSF50346">
    <property type="entry name" value="PRC-barrel domain"/>
    <property type="match status" value="1"/>
</dbReference>
<evidence type="ECO:0000256" key="3">
    <source>
        <dbReference type="ARBA" id="ARBA00022552"/>
    </source>
</evidence>
<keyword evidence="9" id="KW-1185">Reference proteome</keyword>
<feature type="domain" description="Ribosome maturation factor RimM PRC barrel" evidence="7">
    <location>
        <begin position="99"/>
        <end position="167"/>
    </location>
</feature>
<evidence type="ECO:0000256" key="1">
    <source>
        <dbReference type="ARBA" id="ARBA00022490"/>
    </source>
</evidence>
<dbReference type="InterPro" id="IPR011961">
    <property type="entry name" value="RimM"/>
</dbReference>
<dbReference type="Gene3D" id="2.30.30.240">
    <property type="entry name" value="PRC-barrel domain"/>
    <property type="match status" value="1"/>
</dbReference>
<evidence type="ECO:0000256" key="5">
    <source>
        <dbReference type="HAMAP-Rule" id="MF_00014"/>
    </source>
</evidence>
<accession>A0A5L8KR18</accession>
<dbReference type="GO" id="GO:0005737">
    <property type="term" value="C:cytoplasm"/>
    <property type="evidence" value="ECO:0007669"/>
    <property type="project" value="UniProtKB-SubCell"/>
</dbReference>
<evidence type="ECO:0000256" key="4">
    <source>
        <dbReference type="ARBA" id="ARBA00023186"/>
    </source>
</evidence>
<keyword evidence="4 5" id="KW-0143">Chaperone</keyword>
<evidence type="ECO:0000256" key="2">
    <source>
        <dbReference type="ARBA" id="ARBA00022517"/>
    </source>
</evidence>
<feature type="domain" description="RimM N-terminal" evidence="6">
    <location>
        <begin position="11"/>
        <end position="79"/>
    </location>
</feature>
<dbReference type="InterPro" id="IPR056792">
    <property type="entry name" value="PRC_RimM"/>
</dbReference>
<dbReference type="PANTHER" id="PTHR33692:SF1">
    <property type="entry name" value="RIBOSOME MATURATION FACTOR RIMM"/>
    <property type="match status" value="1"/>
</dbReference>
<dbReference type="GO" id="GO:0043022">
    <property type="term" value="F:ribosome binding"/>
    <property type="evidence" value="ECO:0007669"/>
    <property type="project" value="InterPro"/>
</dbReference>
<dbReference type="Pfam" id="PF24986">
    <property type="entry name" value="PRC_RimM"/>
    <property type="match status" value="1"/>
</dbReference>
<name>A0A5L8KR18_CAMFE</name>
<dbReference type="EMBL" id="AABTCC010000023">
    <property type="protein sequence ID" value="EAI8859626.1"/>
    <property type="molecule type" value="Genomic_DNA"/>
</dbReference>
<comment type="function">
    <text evidence="5">An accessory protein needed during the final step in the assembly of 30S ribosomal subunit, possibly for assembly of the head region. Essential for efficient processing of 16S rRNA. May be needed both before and after RbfA during the maturation of 16S rRNA. It has affinity for free ribosomal 30S subunits but not for 70S ribosomes.</text>
</comment>
<dbReference type="Pfam" id="PF01782">
    <property type="entry name" value="RimM"/>
    <property type="match status" value="1"/>
</dbReference>
<keyword evidence="2 5" id="KW-0690">Ribosome biogenesis</keyword>
<evidence type="ECO:0000313" key="8">
    <source>
        <dbReference type="EMBL" id="EAI8859626.1"/>
    </source>
</evidence>
<dbReference type="GeneID" id="61064864"/>
<proteinExistence type="inferred from homology"/>
<dbReference type="Gene3D" id="2.40.30.60">
    <property type="entry name" value="RimM"/>
    <property type="match status" value="1"/>
</dbReference>
<dbReference type="OMA" id="HSYEHAK"/>
<dbReference type="GO" id="GO:0006364">
    <property type="term" value="P:rRNA processing"/>
    <property type="evidence" value="ECO:0007669"/>
    <property type="project" value="UniProtKB-UniRule"/>
</dbReference>
<keyword evidence="3 5" id="KW-0698">rRNA processing</keyword>
<dbReference type="SMR" id="A0A5L8KR18"/>